<evidence type="ECO:0000313" key="1">
    <source>
        <dbReference type="EMBL" id="TXG65849.1"/>
    </source>
</evidence>
<proteinExistence type="predicted"/>
<dbReference type="EMBL" id="VAHF01000003">
    <property type="protein sequence ID" value="TXG65849.1"/>
    <property type="molecule type" value="Genomic_DNA"/>
</dbReference>
<evidence type="ECO:0000313" key="2">
    <source>
        <dbReference type="Proteomes" id="UP000323000"/>
    </source>
</evidence>
<accession>A0A5C7IAT4</accession>
<organism evidence="1 2">
    <name type="scientific">Acer yangbiense</name>
    <dbReference type="NCBI Taxonomy" id="1000413"/>
    <lineage>
        <taxon>Eukaryota</taxon>
        <taxon>Viridiplantae</taxon>
        <taxon>Streptophyta</taxon>
        <taxon>Embryophyta</taxon>
        <taxon>Tracheophyta</taxon>
        <taxon>Spermatophyta</taxon>
        <taxon>Magnoliopsida</taxon>
        <taxon>eudicotyledons</taxon>
        <taxon>Gunneridae</taxon>
        <taxon>Pentapetalae</taxon>
        <taxon>rosids</taxon>
        <taxon>malvids</taxon>
        <taxon>Sapindales</taxon>
        <taxon>Sapindaceae</taxon>
        <taxon>Hippocastanoideae</taxon>
        <taxon>Acereae</taxon>
        <taxon>Acer</taxon>
    </lineage>
</organism>
<name>A0A5C7IAT4_9ROSI</name>
<sequence>MRLEGDVDLVGIEEEEIEGLGLRKRPHFLGPMDKFATKINPEASMSTRKHGMGKVQMVEDRQGEGGLLYRVEHRFLEWGDNVLEAIGADEMTQPRRSARIPRDLEEEFESEDELVEEDNFEFESDEEQVLEGYGEEQDELGLDLEIYFNSVFVYLLVITTL</sequence>
<gene>
    <name evidence="1" type="ORF">EZV62_007124</name>
</gene>
<protein>
    <submittedName>
        <fullName evidence="1">Uncharacterized protein</fullName>
    </submittedName>
</protein>
<dbReference type="Proteomes" id="UP000323000">
    <property type="component" value="Chromosome 3"/>
</dbReference>
<comment type="caution">
    <text evidence="1">The sequence shown here is derived from an EMBL/GenBank/DDBJ whole genome shotgun (WGS) entry which is preliminary data.</text>
</comment>
<reference evidence="2" key="1">
    <citation type="journal article" date="2019" name="Gigascience">
        <title>De novo genome assembly of the endangered Acer yangbiense, a plant species with extremely small populations endemic to Yunnan Province, China.</title>
        <authorList>
            <person name="Yang J."/>
            <person name="Wariss H.M."/>
            <person name="Tao L."/>
            <person name="Zhang R."/>
            <person name="Yun Q."/>
            <person name="Hollingsworth P."/>
            <person name="Dao Z."/>
            <person name="Luo G."/>
            <person name="Guo H."/>
            <person name="Ma Y."/>
            <person name="Sun W."/>
        </authorList>
    </citation>
    <scope>NUCLEOTIDE SEQUENCE [LARGE SCALE GENOMIC DNA]</scope>
    <source>
        <strain evidence="2">cv. Malutang</strain>
    </source>
</reference>
<keyword evidence="2" id="KW-1185">Reference proteome</keyword>
<dbReference type="AlphaFoldDB" id="A0A5C7IAT4"/>